<organism evidence="3 4">
    <name type="scientific">Zancudomyces culisetae</name>
    <name type="common">Gut fungus</name>
    <name type="synonym">Smittium culisetae</name>
    <dbReference type="NCBI Taxonomy" id="1213189"/>
    <lineage>
        <taxon>Eukaryota</taxon>
        <taxon>Fungi</taxon>
        <taxon>Fungi incertae sedis</taxon>
        <taxon>Zoopagomycota</taxon>
        <taxon>Kickxellomycotina</taxon>
        <taxon>Harpellomycetes</taxon>
        <taxon>Harpellales</taxon>
        <taxon>Legeriomycetaceae</taxon>
        <taxon>Zancudomyces</taxon>
    </lineage>
</organism>
<dbReference type="NCBIfam" id="NF041131">
    <property type="entry name" value="RicT_YaaT_fam"/>
    <property type="match status" value="1"/>
</dbReference>
<accession>A0A1R1PIM5</accession>
<sequence length="314" mass="34777">MPSAFAVQPQLRQPSYSIGHVNVPLNTPVSIQQSTNGKIHSHSVQNIPPPIQLSEMGKGVPLVSLPKNARIFVVQFKGTRSDVFFYNPDSSAPPSEPVLRPGVCVILEADRGQDLGLIIEEYRSRDQVVSFMSSHEHISESCALNADVSGAVFSKASGSDSSSTPSSLSPSPSPTPGSPSAPIKPSTPPSLDSTPCPPQPDSDPAPSVSLKDIYIKRIFRVADQSDIEQVNSKIADEQKALLVCQSKVRQKKLPMEVCDAEFQWDRRKLTFYFIADRRIDFRELVRELFKTYKTRIWMCAVDQKQQQQQQQQSL</sequence>
<name>A0A1R1PIM5_ZANCU</name>
<dbReference type="Pfam" id="PF04468">
    <property type="entry name" value="PSP1"/>
    <property type="match status" value="1"/>
</dbReference>
<dbReference type="PANTHER" id="PTHR43830">
    <property type="entry name" value="PROTEIN PSP1"/>
    <property type="match status" value="1"/>
</dbReference>
<dbReference type="OrthoDB" id="243127at2759"/>
<protein>
    <recommendedName>
        <fullName evidence="2">PSP1 C-terminal domain-containing protein</fullName>
    </recommendedName>
</protein>
<keyword evidence="4" id="KW-1185">Reference proteome</keyword>
<reference evidence="4" key="1">
    <citation type="submission" date="2017-01" db="EMBL/GenBank/DDBJ databases">
        <authorList>
            <person name="Wang Y."/>
            <person name="White M."/>
            <person name="Kvist S."/>
            <person name="Moncalvo J.-M."/>
        </authorList>
    </citation>
    <scope>NUCLEOTIDE SEQUENCE [LARGE SCALE GENOMIC DNA]</scope>
    <source>
        <strain evidence="4">COL-18-3</strain>
    </source>
</reference>
<feature type="compositionally biased region" description="Low complexity" evidence="1">
    <location>
        <begin position="154"/>
        <end position="170"/>
    </location>
</feature>
<dbReference type="PROSITE" id="PS51411">
    <property type="entry name" value="PSP1_C"/>
    <property type="match status" value="1"/>
</dbReference>
<dbReference type="InterPro" id="IPR007557">
    <property type="entry name" value="PSP1_C"/>
</dbReference>
<dbReference type="EMBL" id="LSSK01001106">
    <property type="protein sequence ID" value="OMH80702.1"/>
    <property type="molecule type" value="Genomic_DNA"/>
</dbReference>
<proteinExistence type="predicted"/>
<evidence type="ECO:0000313" key="3">
    <source>
        <dbReference type="EMBL" id="OMH80702.1"/>
    </source>
</evidence>
<comment type="caution">
    <text evidence="3">The sequence shown here is derived from an EMBL/GenBank/DDBJ whole genome shotgun (WGS) entry which is preliminary data.</text>
</comment>
<dbReference type="AlphaFoldDB" id="A0A1R1PIM5"/>
<dbReference type="PANTHER" id="PTHR43830:SF3">
    <property type="entry name" value="PROTEIN PSP1"/>
    <property type="match status" value="1"/>
</dbReference>
<gene>
    <name evidence="3" type="ORF">AX774_g5851</name>
</gene>
<feature type="region of interest" description="Disordered" evidence="1">
    <location>
        <begin position="154"/>
        <end position="207"/>
    </location>
</feature>
<feature type="domain" description="PSP1 C-terminal" evidence="2">
    <location>
        <begin position="216"/>
        <end position="301"/>
    </location>
</feature>
<dbReference type="Proteomes" id="UP000188320">
    <property type="component" value="Unassembled WGS sequence"/>
</dbReference>
<dbReference type="InterPro" id="IPR047767">
    <property type="entry name" value="PSP1-like"/>
</dbReference>
<dbReference type="GO" id="GO:0005737">
    <property type="term" value="C:cytoplasm"/>
    <property type="evidence" value="ECO:0007669"/>
    <property type="project" value="TreeGrafter"/>
</dbReference>
<evidence type="ECO:0000313" key="4">
    <source>
        <dbReference type="Proteomes" id="UP000188320"/>
    </source>
</evidence>
<evidence type="ECO:0000259" key="2">
    <source>
        <dbReference type="PROSITE" id="PS51411"/>
    </source>
</evidence>
<evidence type="ECO:0000256" key="1">
    <source>
        <dbReference type="SAM" id="MobiDB-lite"/>
    </source>
</evidence>